<proteinExistence type="predicted"/>
<evidence type="ECO:0000313" key="3">
    <source>
        <dbReference type="Proteomes" id="UP000295726"/>
    </source>
</evidence>
<sequence length="294" mass="31867">MKRGWKIFWIVCACIVGIGLLLCIAGAAMGVTFSAVRSAYGVDQARYASYWHNWDNWDDDIDDYDYDDNGDVQGSAEDVSSFSGIHELSVDVSYLEVIVRPYTGDDVTVDVSQVNPKLKGRLEYEADEGELSIETRESNWWPKSARNNTGYLVIQVPEGNILNEASFEIGAGILEIENIKADSLDISVGAGEAVVKRFETAQLDVECGAGKGALSGSVTKEASVECGVGELAMALSGNQRDYDYRLKCGIGELTVGNDSYTGFDSKRSIDNGTGKLMDINCGIGQVKITFTEGL</sequence>
<evidence type="ECO:0000313" key="2">
    <source>
        <dbReference type="EMBL" id="TCS77213.1"/>
    </source>
</evidence>
<evidence type="ECO:0000259" key="1">
    <source>
        <dbReference type="Pfam" id="PF13349"/>
    </source>
</evidence>
<dbReference type="Pfam" id="PF13349">
    <property type="entry name" value="DUF4097"/>
    <property type="match status" value="1"/>
</dbReference>
<feature type="domain" description="DUF4097" evidence="1">
    <location>
        <begin position="85"/>
        <end position="230"/>
    </location>
</feature>
<reference evidence="2 3" key="1">
    <citation type="submission" date="2019-03" db="EMBL/GenBank/DDBJ databases">
        <title>Genomic Encyclopedia of Type Strains, Phase IV (KMG-IV): sequencing the most valuable type-strain genomes for metagenomic binning, comparative biology and taxonomic classification.</title>
        <authorList>
            <person name="Goeker M."/>
        </authorList>
    </citation>
    <scope>NUCLEOTIDE SEQUENCE [LARGE SCALE GENOMIC DNA]</scope>
    <source>
        <strain evidence="2 3">DSM 29489</strain>
    </source>
</reference>
<dbReference type="InterPro" id="IPR025164">
    <property type="entry name" value="Toastrack_DUF4097"/>
</dbReference>
<accession>A0A4R3K3F9</accession>
<dbReference type="Gene3D" id="2.160.20.120">
    <property type="match status" value="1"/>
</dbReference>
<comment type="caution">
    <text evidence="2">The sequence shown here is derived from an EMBL/GenBank/DDBJ whole genome shotgun (WGS) entry which is preliminary data.</text>
</comment>
<name>A0A4R3K3F9_9FIRM</name>
<gene>
    <name evidence="2" type="ORF">EDD59_11944</name>
</gene>
<protein>
    <submittedName>
        <fullName evidence="2">Putative adhesin</fullName>
    </submittedName>
</protein>
<dbReference type="AlphaFoldDB" id="A0A4R3K3F9"/>
<organism evidence="2 3">
    <name type="scientific">Muricomes intestini</name>
    <dbReference type="NCBI Taxonomy" id="1796634"/>
    <lineage>
        <taxon>Bacteria</taxon>
        <taxon>Bacillati</taxon>
        <taxon>Bacillota</taxon>
        <taxon>Clostridia</taxon>
        <taxon>Lachnospirales</taxon>
        <taxon>Lachnospiraceae</taxon>
        <taxon>Muricomes</taxon>
    </lineage>
</organism>
<dbReference type="OrthoDB" id="1936592at2"/>
<dbReference type="RefSeq" id="WP_132382453.1">
    <property type="nucleotide sequence ID" value="NZ_DAIPCY010000021.1"/>
</dbReference>
<dbReference type="Proteomes" id="UP000295726">
    <property type="component" value="Unassembled WGS sequence"/>
</dbReference>
<dbReference type="EMBL" id="SLZZ01000019">
    <property type="protein sequence ID" value="TCS77213.1"/>
    <property type="molecule type" value="Genomic_DNA"/>
</dbReference>
<keyword evidence="3" id="KW-1185">Reference proteome</keyword>